<evidence type="ECO:0000256" key="10">
    <source>
        <dbReference type="ARBA" id="ARBA00022741"/>
    </source>
</evidence>
<evidence type="ECO:0000256" key="7">
    <source>
        <dbReference type="ARBA" id="ARBA00022643"/>
    </source>
</evidence>
<keyword evidence="9" id="KW-0677">Repeat</keyword>
<keyword evidence="10" id="KW-0547">Nucleotide-binding</keyword>
<evidence type="ECO:0000256" key="14">
    <source>
        <dbReference type="ARBA" id="ARBA00023026"/>
    </source>
</evidence>
<dbReference type="InterPro" id="IPR001610">
    <property type="entry name" value="PAC"/>
</dbReference>
<keyword evidence="19" id="KW-1185">Reference proteome</keyword>
<evidence type="ECO:0000256" key="15">
    <source>
        <dbReference type="ARBA" id="ARBA00023170"/>
    </source>
</evidence>
<dbReference type="Pfam" id="PF08447">
    <property type="entry name" value="PAS_3"/>
    <property type="match status" value="2"/>
</dbReference>
<keyword evidence="12" id="KW-0067">ATP-binding</keyword>
<keyword evidence="3" id="KW-0600">Photoreceptor protein</keyword>
<keyword evidence="6" id="KW-0285">Flavoprotein</keyword>
<accession>A0ABS1U2Z8</accession>
<keyword evidence="13" id="KW-0157">Chromophore</keyword>
<evidence type="ECO:0000259" key="17">
    <source>
        <dbReference type="PROSITE" id="PS50113"/>
    </source>
</evidence>
<dbReference type="EC" id="2.7.13.3" evidence="2"/>
<dbReference type="PANTHER" id="PTHR41523:SF8">
    <property type="entry name" value="ETHYLENE RESPONSE SENSOR PROTEIN"/>
    <property type="match status" value="1"/>
</dbReference>
<feature type="transmembrane region" description="Helical" evidence="16">
    <location>
        <begin position="38"/>
        <end position="57"/>
    </location>
</feature>
<dbReference type="RefSeq" id="WP_202832317.1">
    <property type="nucleotide sequence ID" value="NZ_JAETWB010000005.1"/>
</dbReference>
<keyword evidence="5" id="KW-0716">Sensory transduction</keyword>
<dbReference type="PANTHER" id="PTHR41523">
    <property type="entry name" value="TWO-COMPONENT SYSTEM SENSOR PROTEIN"/>
    <property type="match status" value="1"/>
</dbReference>
<keyword evidence="4" id="KW-0597">Phosphoprotein</keyword>
<evidence type="ECO:0000256" key="6">
    <source>
        <dbReference type="ARBA" id="ARBA00022630"/>
    </source>
</evidence>
<keyword evidence="8" id="KW-0808">Transferase</keyword>
<dbReference type="EMBL" id="JAETWB010000005">
    <property type="protein sequence ID" value="MBL6079055.1"/>
    <property type="molecule type" value="Genomic_DNA"/>
</dbReference>
<dbReference type="PROSITE" id="PS50113">
    <property type="entry name" value="PAC"/>
    <property type="match status" value="1"/>
</dbReference>
<dbReference type="NCBIfam" id="TIGR00229">
    <property type="entry name" value="sensory_box"/>
    <property type="match status" value="1"/>
</dbReference>
<keyword evidence="16" id="KW-1133">Transmembrane helix</keyword>
<keyword evidence="11" id="KW-0418">Kinase</keyword>
<evidence type="ECO:0000256" key="9">
    <source>
        <dbReference type="ARBA" id="ARBA00022737"/>
    </source>
</evidence>
<evidence type="ECO:0000256" key="8">
    <source>
        <dbReference type="ARBA" id="ARBA00022679"/>
    </source>
</evidence>
<feature type="domain" description="PAC" evidence="17">
    <location>
        <begin position="263"/>
        <end position="319"/>
    </location>
</feature>
<gene>
    <name evidence="18" type="ORF">JMJ56_13635</name>
</gene>
<dbReference type="InterPro" id="IPR000014">
    <property type="entry name" value="PAS"/>
</dbReference>
<evidence type="ECO:0000256" key="11">
    <source>
        <dbReference type="ARBA" id="ARBA00022777"/>
    </source>
</evidence>
<name>A0ABS1U2Z8_9PROT</name>
<sequence>MTRGSIGLRALPPLLLALAALALWLADGRDRPRIALPILLLLALGLALAAILARCLAERDRARAGEAASERRFRALSQAGALVLWHGDAEGAILEAEGWTELTGQDSGALRGAGWLEMVHPADREPTIAAWAAARAARVPVDIEYRVRTSAGAWHWVRARAVPTGQEWVGLLEDVHEHRQASLDLAERQEKLRLALEAARLVSWEYDVRADRGRRISRPDDSLDAPAQSGFTLADWVAAAHPEDRPVVLARLQSTIAGEAADFAAEFRVRRRPPAEGYAWVASQGAVTERDPATGRALRLSGISRDVSERREAEQRRLLLMREVDHRAKNVLAVVQSVLRLTRRDRPESYMATVEARVAALARAHTLLAEKGWVGADLRLIAERELSGCPPGAVRMEGPPLAIGAGAVQPLAMVLHELATNAVKHGAASAPAGRIILAWRLEEDELRLDWTERGGPPVKAPSGRGFGTRMLDAVLRGQLGGRLAMDWAPGGLECHIALPAARVVAAADPNQPQPAA</sequence>
<dbReference type="SMART" id="SM00911">
    <property type="entry name" value="HWE_HK"/>
    <property type="match status" value="1"/>
</dbReference>
<dbReference type="InterPro" id="IPR011102">
    <property type="entry name" value="Sig_transdc_His_kinase_HWE"/>
</dbReference>
<evidence type="ECO:0000256" key="16">
    <source>
        <dbReference type="SAM" id="Phobius"/>
    </source>
</evidence>
<evidence type="ECO:0000256" key="4">
    <source>
        <dbReference type="ARBA" id="ARBA00022553"/>
    </source>
</evidence>
<dbReference type="InterPro" id="IPR035965">
    <property type="entry name" value="PAS-like_dom_sf"/>
</dbReference>
<comment type="catalytic activity">
    <reaction evidence="1">
        <text>ATP + protein L-histidine = ADP + protein N-phospho-L-histidine.</text>
        <dbReference type="EC" id="2.7.13.3"/>
    </reaction>
</comment>
<evidence type="ECO:0000256" key="12">
    <source>
        <dbReference type="ARBA" id="ARBA00022840"/>
    </source>
</evidence>
<keyword evidence="16" id="KW-0812">Transmembrane</keyword>
<reference evidence="18 19" key="1">
    <citation type="submission" date="2021-01" db="EMBL/GenBank/DDBJ databases">
        <title>Belnapia mucosa sp. nov. and Belnapia arida sp. nov., isolated from the Tabernas Desert (Almeria, Spain).</title>
        <authorList>
            <person name="Molina-Menor E."/>
            <person name="Vidal-Verdu A."/>
            <person name="Calonge A."/>
            <person name="Satari L."/>
            <person name="Pereto J."/>
            <person name="Porcar M."/>
        </authorList>
    </citation>
    <scope>NUCLEOTIDE SEQUENCE [LARGE SCALE GENOMIC DNA]</scope>
    <source>
        <strain evidence="18 19">T18</strain>
    </source>
</reference>
<dbReference type="CDD" id="cd00130">
    <property type="entry name" value="PAS"/>
    <property type="match status" value="1"/>
</dbReference>
<evidence type="ECO:0000256" key="3">
    <source>
        <dbReference type="ARBA" id="ARBA00022543"/>
    </source>
</evidence>
<evidence type="ECO:0000313" key="18">
    <source>
        <dbReference type="EMBL" id="MBL6079055.1"/>
    </source>
</evidence>
<evidence type="ECO:0000313" key="19">
    <source>
        <dbReference type="Proteomes" id="UP000660885"/>
    </source>
</evidence>
<organism evidence="18 19">
    <name type="scientific">Belnapia arida</name>
    <dbReference type="NCBI Taxonomy" id="2804533"/>
    <lineage>
        <taxon>Bacteria</taxon>
        <taxon>Pseudomonadati</taxon>
        <taxon>Pseudomonadota</taxon>
        <taxon>Alphaproteobacteria</taxon>
        <taxon>Acetobacterales</taxon>
        <taxon>Roseomonadaceae</taxon>
        <taxon>Belnapia</taxon>
    </lineage>
</organism>
<dbReference type="InterPro" id="IPR013655">
    <property type="entry name" value="PAS_fold_3"/>
</dbReference>
<keyword evidence="14" id="KW-0843">Virulence</keyword>
<dbReference type="Gene3D" id="3.30.450.20">
    <property type="entry name" value="PAS domain"/>
    <property type="match status" value="2"/>
</dbReference>
<keyword evidence="16" id="KW-0472">Membrane</keyword>
<dbReference type="SMART" id="SM00086">
    <property type="entry name" value="PAC"/>
    <property type="match status" value="2"/>
</dbReference>
<evidence type="ECO:0000256" key="2">
    <source>
        <dbReference type="ARBA" id="ARBA00012438"/>
    </source>
</evidence>
<dbReference type="Proteomes" id="UP000660885">
    <property type="component" value="Unassembled WGS sequence"/>
</dbReference>
<dbReference type="SUPFAM" id="SSF55874">
    <property type="entry name" value="ATPase domain of HSP90 chaperone/DNA topoisomerase II/histidine kinase"/>
    <property type="match status" value="1"/>
</dbReference>
<proteinExistence type="predicted"/>
<dbReference type="Gene3D" id="3.30.565.10">
    <property type="entry name" value="Histidine kinase-like ATPase, C-terminal domain"/>
    <property type="match status" value="1"/>
</dbReference>
<evidence type="ECO:0000256" key="1">
    <source>
        <dbReference type="ARBA" id="ARBA00000085"/>
    </source>
</evidence>
<keyword evidence="15" id="KW-0675">Receptor</keyword>
<dbReference type="Pfam" id="PF07536">
    <property type="entry name" value="HWE_HK"/>
    <property type="match status" value="1"/>
</dbReference>
<protein>
    <recommendedName>
        <fullName evidence="2">histidine kinase</fullName>
        <ecNumber evidence="2">2.7.13.3</ecNumber>
    </recommendedName>
</protein>
<dbReference type="InterPro" id="IPR036890">
    <property type="entry name" value="HATPase_C_sf"/>
</dbReference>
<evidence type="ECO:0000256" key="5">
    <source>
        <dbReference type="ARBA" id="ARBA00022606"/>
    </source>
</evidence>
<comment type="caution">
    <text evidence="18">The sequence shown here is derived from an EMBL/GenBank/DDBJ whole genome shotgun (WGS) entry which is preliminary data.</text>
</comment>
<dbReference type="SUPFAM" id="SSF55785">
    <property type="entry name" value="PYP-like sensor domain (PAS domain)"/>
    <property type="match status" value="2"/>
</dbReference>
<keyword evidence="7" id="KW-0288">FMN</keyword>
<evidence type="ECO:0000256" key="13">
    <source>
        <dbReference type="ARBA" id="ARBA00022991"/>
    </source>
</evidence>
<dbReference type="InterPro" id="IPR000700">
    <property type="entry name" value="PAS-assoc_C"/>
</dbReference>